<feature type="transmembrane region" description="Helical" evidence="8">
    <location>
        <begin position="107"/>
        <end position="125"/>
    </location>
</feature>
<dbReference type="RefSeq" id="WP_041882811.1">
    <property type="nucleotide sequence ID" value="NZ_CP157278.1"/>
</dbReference>
<feature type="domain" description="Lycopene cyclase" evidence="9">
    <location>
        <begin position="2"/>
        <end position="95"/>
    </location>
</feature>
<keyword evidence="11" id="KW-1185">Reference proteome</keyword>
<dbReference type="GO" id="GO:0016872">
    <property type="term" value="F:intramolecular lyase activity"/>
    <property type="evidence" value="ECO:0007669"/>
    <property type="project" value="InterPro"/>
</dbReference>
<dbReference type="InterPro" id="IPR017825">
    <property type="entry name" value="Lycopene_cyclase_dom"/>
</dbReference>
<dbReference type="GO" id="GO:0016117">
    <property type="term" value="P:carotenoid biosynthetic process"/>
    <property type="evidence" value="ECO:0007669"/>
    <property type="project" value="UniProtKB-KW"/>
</dbReference>
<gene>
    <name evidence="10" type="ORF">TH53_13870</name>
</gene>
<evidence type="ECO:0000256" key="7">
    <source>
        <dbReference type="ARBA" id="ARBA00023235"/>
    </source>
</evidence>
<dbReference type="EMBL" id="JXRA01000058">
    <property type="protein sequence ID" value="KIO76633.1"/>
    <property type="molecule type" value="Genomic_DNA"/>
</dbReference>
<protein>
    <recommendedName>
        <fullName evidence="9">Lycopene cyclase domain-containing protein</fullName>
    </recommendedName>
</protein>
<dbReference type="GO" id="GO:0045436">
    <property type="term" value="F:lycopene beta cyclase activity"/>
    <property type="evidence" value="ECO:0007669"/>
    <property type="project" value="UniProtKB-ARBA"/>
</dbReference>
<feature type="transmembrane region" description="Helical" evidence="8">
    <location>
        <begin position="201"/>
        <end position="219"/>
    </location>
</feature>
<comment type="pathway">
    <text evidence="2">Carotenoid biosynthesis.</text>
</comment>
<evidence type="ECO:0000256" key="8">
    <source>
        <dbReference type="SAM" id="Phobius"/>
    </source>
</evidence>
<dbReference type="OrthoDB" id="5195186at2"/>
<keyword evidence="6 8" id="KW-0472">Membrane</keyword>
<reference evidence="10 11" key="1">
    <citation type="submission" date="2015-01" db="EMBL/GenBank/DDBJ databases">
        <title>Draft genome sequence of Pedobacter sp. NL19 isolated from sludge of an effluent treatment pond in an abandoned uranium mine.</title>
        <authorList>
            <person name="Santos T."/>
            <person name="Caetano T."/>
            <person name="Covas C."/>
            <person name="Cruz A."/>
            <person name="Mendo S."/>
        </authorList>
    </citation>
    <scope>NUCLEOTIDE SEQUENCE [LARGE SCALE GENOMIC DNA]</scope>
    <source>
        <strain evidence="10 11">NL19</strain>
    </source>
</reference>
<organism evidence="10 11">
    <name type="scientific">Pedobacter lusitanus</name>
    <dbReference type="NCBI Taxonomy" id="1503925"/>
    <lineage>
        <taxon>Bacteria</taxon>
        <taxon>Pseudomonadati</taxon>
        <taxon>Bacteroidota</taxon>
        <taxon>Sphingobacteriia</taxon>
        <taxon>Sphingobacteriales</taxon>
        <taxon>Sphingobacteriaceae</taxon>
        <taxon>Pedobacter</taxon>
    </lineage>
</organism>
<dbReference type="GO" id="GO:0003676">
    <property type="term" value="F:nucleic acid binding"/>
    <property type="evidence" value="ECO:0007669"/>
    <property type="project" value="InterPro"/>
</dbReference>
<dbReference type="PROSITE" id="PS00092">
    <property type="entry name" value="N6_MTASE"/>
    <property type="match status" value="1"/>
</dbReference>
<keyword evidence="4" id="KW-0125">Carotenoid biosynthesis</keyword>
<sequence length="225" mass="26636">MNYTYLLINLVLLLLPVLLFSIRQLNFTNNSKFIVLALLITVFAFSIPTEFLTQFKVIVFNPPFLSGMTLWQLPIEELLLSFILPLCGLAVYLFLNYRYPDNNPDKYSLAFSNIMLGICIAMLYFGHKKLYTLYTFSILLLFILYIEYVNKIRFMYRFYRAFLVTLIPFYVVYGLLTNLPVLQYTSSETLNFSQFNIPFEAPFYFMGMLLLSVYLFEFFKLRSQR</sequence>
<evidence type="ECO:0000256" key="5">
    <source>
        <dbReference type="ARBA" id="ARBA00022989"/>
    </source>
</evidence>
<dbReference type="GO" id="GO:0008168">
    <property type="term" value="F:methyltransferase activity"/>
    <property type="evidence" value="ECO:0007669"/>
    <property type="project" value="InterPro"/>
</dbReference>
<feature type="domain" description="Lycopene cyclase" evidence="9">
    <location>
        <begin position="129"/>
        <end position="219"/>
    </location>
</feature>
<accession>A0A0D0F4S9</accession>
<evidence type="ECO:0000256" key="2">
    <source>
        <dbReference type="ARBA" id="ARBA00004829"/>
    </source>
</evidence>
<name>A0A0D0F4S9_9SPHI</name>
<feature type="transmembrane region" description="Helical" evidence="8">
    <location>
        <begin position="34"/>
        <end position="58"/>
    </location>
</feature>
<dbReference type="AlphaFoldDB" id="A0A0D0F4S9"/>
<dbReference type="STRING" id="1503925.TH53_13870"/>
<feature type="transmembrane region" description="Helical" evidence="8">
    <location>
        <begin position="6"/>
        <end position="22"/>
    </location>
</feature>
<evidence type="ECO:0000313" key="10">
    <source>
        <dbReference type="EMBL" id="KIO76633.1"/>
    </source>
</evidence>
<keyword evidence="5 8" id="KW-1133">Transmembrane helix</keyword>
<evidence type="ECO:0000259" key="9">
    <source>
        <dbReference type="Pfam" id="PF18916"/>
    </source>
</evidence>
<dbReference type="Pfam" id="PF18916">
    <property type="entry name" value="Lycopene_cyc"/>
    <property type="match status" value="2"/>
</dbReference>
<evidence type="ECO:0000256" key="4">
    <source>
        <dbReference type="ARBA" id="ARBA00022746"/>
    </source>
</evidence>
<dbReference type="Proteomes" id="UP000032049">
    <property type="component" value="Unassembled WGS sequence"/>
</dbReference>
<evidence type="ECO:0000256" key="1">
    <source>
        <dbReference type="ARBA" id="ARBA00004141"/>
    </source>
</evidence>
<comment type="caution">
    <text evidence="10">The sequence shown here is derived from an EMBL/GenBank/DDBJ whole genome shotgun (WGS) entry which is preliminary data.</text>
</comment>
<evidence type="ECO:0000313" key="11">
    <source>
        <dbReference type="Proteomes" id="UP000032049"/>
    </source>
</evidence>
<feature type="transmembrane region" description="Helical" evidence="8">
    <location>
        <begin position="78"/>
        <end position="95"/>
    </location>
</feature>
<dbReference type="GO" id="GO:0032259">
    <property type="term" value="P:methylation"/>
    <property type="evidence" value="ECO:0007669"/>
    <property type="project" value="InterPro"/>
</dbReference>
<feature type="transmembrane region" description="Helical" evidence="8">
    <location>
        <begin position="161"/>
        <end position="181"/>
    </location>
</feature>
<evidence type="ECO:0000256" key="3">
    <source>
        <dbReference type="ARBA" id="ARBA00022692"/>
    </source>
</evidence>
<keyword evidence="3 8" id="KW-0812">Transmembrane</keyword>
<keyword evidence="7" id="KW-0413">Isomerase</keyword>
<comment type="subcellular location">
    <subcellularLocation>
        <location evidence="1">Membrane</location>
        <topology evidence="1">Multi-pass membrane protein</topology>
    </subcellularLocation>
</comment>
<dbReference type="InterPro" id="IPR002052">
    <property type="entry name" value="DNA_methylase_N6_adenine_CS"/>
</dbReference>
<dbReference type="GO" id="GO:0016020">
    <property type="term" value="C:membrane"/>
    <property type="evidence" value="ECO:0007669"/>
    <property type="project" value="UniProtKB-SubCell"/>
</dbReference>
<feature type="transmembrane region" description="Helical" evidence="8">
    <location>
        <begin position="131"/>
        <end position="149"/>
    </location>
</feature>
<evidence type="ECO:0000256" key="6">
    <source>
        <dbReference type="ARBA" id="ARBA00023136"/>
    </source>
</evidence>
<proteinExistence type="predicted"/>